<dbReference type="Proteomes" id="UP000003781">
    <property type="component" value="Unassembled WGS sequence"/>
</dbReference>
<proteinExistence type="predicted"/>
<dbReference type="AlphaFoldDB" id="A3IV64"/>
<name>A3IV64_9CHRO</name>
<reference evidence="1 2" key="1">
    <citation type="submission" date="2007-03" db="EMBL/GenBank/DDBJ databases">
        <authorList>
            <person name="Stal L."/>
            <person name="Ferriera S."/>
            <person name="Johnson J."/>
            <person name="Kravitz S."/>
            <person name="Beeson K."/>
            <person name="Sutton G."/>
            <person name="Rogers Y.-H."/>
            <person name="Friedman R."/>
            <person name="Frazier M."/>
            <person name="Venter J.C."/>
        </authorList>
    </citation>
    <scope>NUCLEOTIDE SEQUENCE [LARGE SCALE GENOMIC DNA]</scope>
    <source>
        <strain evidence="1 2">CCY0110</strain>
    </source>
</reference>
<keyword evidence="2" id="KW-1185">Reference proteome</keyword>
<evidence type="ECO:0000313" key="1">
    <source>
        <dbReference type="EMBL" id="EAZ89625.1"/>
    </source>
</evidence>
<dbReference type="EMBL" id="AAXW01000040">
    <property type="protein sequence ID" value="EAZ89625.1"/>
    <property type="molecule type" value="Genomic_DNA"/>
</dbReference>
<organism evidence="1 2">
    <name type="scientific">Crocosphaera chwakensis CCY0110</name>
    <dbReference type="NCBI Taxonomy" id="391612"/>
    <lineage>
        <taxon>Bacteria</taxon>
        <taxon>Bacillati</taxon>
        <taxon>Cyanobacteriota</taxon>
        <taxon>Cyanophyceae</taxon>
        <taxon>Oscillatoriophycideae</taxon>
        <taxon>Chroococcales</taxon>
        <taxon>Aphanothecaceae</taxon>
        <taxon>Crocosphaera</taxon>
        <taxon>Crocosphaera chwakensis</taxon>
    </lineage>
</organism>
<dbReference type="OrthoDB" id="582752at2"/>
<dbReference type="eggNOG" id="ENOG50342J2">
    <property type="taxonomic scope" value="Bacteria"/>
</dbReference>
<sequence length="101" mass="11226">MFLLNINPIRMSYGLNWGVAFSLFLLTTAGCSSLRTRLSRTASDWRNRTAEISCYSGGKLIYSGKTDGKVFSESNSDGYTFISAEDKKLKEVSGDCVIKYD</sequence>
<gene>
    <name evidence="1" type="ORF">CY0110_24371</name>
</gene>
<protein>
    <submittedName>
        <fullName evidence="1">Uncharacterized protein</fullName>
    </submittedName>
</protein>
<accession>A3IV64</accession>
<evidence type="ECO:0000313" key="2">
    <source>
        <dbReference type="Proteomes" id="UP000003781"/>
    </source>
</evidence>
<comment type="caution">
    <text evidence="1">The sequence shown here is derived from an EMBL/GenBank/DDBJ whole genome shotgun (WGS) entry which is preliminary data.</text>
</comment>